<dbReference type="Pfam" id="PF02826">
    <property type="entry name" value="2-Hacid_dh_C"/>
    <property type="match status" value="1"/>
</dbReference>
<dbReference type="InterPro" id="IPR029752">
    <property type="entry name" value="D-isomer_DH_CS1"/>
</dbReference>
<dbReference type="GO" id="GO:0051287">
    <property type="term" value="F:NAD binding"/>
    <property type="evidence" value="ECO:0007669"/>
    <property type="project" value="InterPro"/>
</dbReference>
<keyword evidence="3" id="KW-0520">NAD</keyword>
<evidence type="ECO:0000259" key="6">
    <source>
        <dbReference type="Pfam" id="PF02826"/>
    </source>
</evidence>
<dbReference type="AlphaFoldDB" id="A0A7S0P3A7"/>
<dbReference type="InterPro" id="IPR006139">
    <property type="entry name" value="D-isomer_2_OHA_DH_cat_dom"/>
</dbReference>
<dbReference type="InterPro" id="IPR029753">
    <property type="entry name" value="D-isomer_DH_CS"/>
</dbReference>
<dbReference type="Gene3D" id="3.40.50.720">
    <property type="entry name" value="NAD(P)-binding Rossmann-like Domain"/>
    <property type="match status" value="2"/>
</dbReference>
<comment type="similarity">
    <text evidence="1 4">Belongs to the D-isomer specific 2-hydroxyacid dehydrogenase family.</text>
</comment>
<dbReference type="SUPFAM" id="SSF52283">
    <property type="entry name" value="Formate/glycerate dehydrogenase catalytic domain-like"/>
    <property type="match status" value="1"/>
</dbReference>
<evidence type="ECO:0000256" key="4">
    <source>
        <dbReference type="RuleBase" id="RU003719"/>
    </source>
</evidence>
<dbReference type="PROSITE" id="PS00671">
    <property type="entry name" value="D_2_HYDROXYACID_DH_3"/>
    <property type="match status" value="1"/>
</dbReference>
<dbReference type="EMBL" id="HBER01047732">
    <property type="protein sequence ID" value="CAD8548623.1"/>
    <property type="molecule type" value="Transcribed_RNA"/>
</dbReference>
<keyword evidence="2 4" id="KW-0560">Oxidoreductase</keyword>
<dbReference type="PROSITE" id="PS00065">
    <property type="entry name" value="D_2_HYDROXYACID_DH_1"/>
    <property type="match status" value="1"/>
</dbReference>
<feature type="domain" description="D-isomer specific 2-hydroxyacid dehydrogenase catalytic" evidence="5">
    <location>
        <begin position="19"/>
        <end position="343"/>
    </location>
</feature>
<reference evidence="7" key="1">
    <citation type="submission" date="2021-01" db="EMBL/GenBank/DDBJ databases">
        <authorList>
            <person name="Corre E."/>
            <person name="Pelletier E."/>
            <person name="Niang G."/>
            <person name="Scheremetjew M."/>
            <person name="Finn R."/>
            <person name="Kale V."/>
            <person name="Holt S."/>
            <person name="Cochrane G."/>
            <person name="Meng A."/>
            <person name="Brown T."/>
            <person name="Cohen L."/>
        </authorList>
    </citation>
    <scope>NUCLEOTIDE SEQUENCE</scope>
    <source>
        <strain evidence="7">RCC1130</strain>
    </source>
</reference>
<dbReference type="GO" id="GO:0016616">
    <property type="term" value="F:oxidoreductase activity, acting on the CH-OH group of donors, NAD or NADP as acceptor"/>
    <property type="evidence" value="ECO:0007669"/>
    <property type="project" value="InterPro"/>
</dbReference>
<dbReference type="InterPro" id="IPR036291">
    <property type="entry name" value="NAD(P)-bd_dom_sf"/>
</dbReference>
<evidence type="ECO:0000259" key="5">
    <source>
        <dbReference type="Pfam" id="PF00389"/>
    </source>
</evidence>
<sequence>MADGQVNLAVFSVAPYMHAQVEIWTKEFPSVKLIDAVLGPSTAALASGCNVVCAFVNDVVSAEVLDILAELGVKAIAMRCAGFDRVDLKKASELGIVVLRVPAYSPYAVAEHAVTLMMALNRQIVKAAVHARMLNYDLSGLVGFDMHGKTVGVVGSGKIGRCTAAILIGMGCKVLTFDPYENQEAKDMGMVYVSLDELLTQSSIITLHCPLMPSTKHIINAETIAKMKPGVMLINTSRGGLVDTAAVIDALDSRQIGALGTDVYESEGGLFFSNPSAHTDDTPGASLPREFNKELSALVGHPNVIVTPHMAFLTQDALVNIAKTTVLNLTEFAKGGPYTNLVKA</sequence>
<evidence type="ECO:0000313" key="7">
    <source>
        <dbReference type="EMBL" id="CAD8548623.1"/>
    </source>
</evidence>
<gene>
    <name evidence="7" type="ORF">CLEP1334_LOCUS23913</name>
</gene>
<proteinExistence type="inferred from homology"/>
<dbReference type="CDD" id="cd12183">
    <property type="entry name" value="LDH_like_2"/>
    <property type="match status" value="1"/>
</dbReference>
<name>A0A7S0P3A7_9EUKA</name>
<evidence type="ECO:0000256" key="2">
    <source>
        <dbReference type="ARBA" id="ARBA00023002"/>
    </source>
</evidence>
<dbReference type="PANTHER" id="PTHR43026:SF1">
    <property type="entry name" value="2-HYDROXYACID DEHYDROGENASE HOMOLOG 1-RELATED"/>
    <property type="match status" value="1"/>
</dbReference>
<protein>
    <recommendedName>
        <fullName evidence="8">D-lactate dehydrogenase</fullName>
    </recommendedName>
</protein>
<dbReference type="SUPFAM" id="SSF51735">
    <property type="entry name" value="NAD(P)-binding Rossmann-fold domains"/>
    <property type="match status" value="1"/>
</dbReference>
<feature type="domain" description="D-isomer specific 2-hydroxyacid dehydrogenase NAD-binding" evidence="6">
    <location>
        <begin position="114"/>
        <end position="311"/>
    </location>
</feature>
<dbReference type="InterPro" id="IPR058205">
    <property type="entry name" value="D-LDH-like"/>
</dbReference>
<dbReference type="PANTHER" id="PTHR43026">
    <property type="entry name" value="2-HYDROXYACID DEHYDROGENASE HOMOLOG 1-RELATED"/>
    <property type="match status" value="1"/>
</dbReference>
<evidence type="ECO:0000256" key="3">
    <source>
        <dbReference type="ARBA" id="ARBA00023027"/>
    </source>
</evidence>
<accession>A0A7S0P3A7</accession>
<organism evidence="7">
    <name type="scientific">Calcidiscus leptoporus</name>
    <dbReference type="NCBI Taxonomy" id="127549"/>
    <lineage>
        <taxon>Eukaryota</taxon>
        <taxon>Haptista</taxon>
        <taxon>Haptophyta</taxon>
        <taxon>Prymnesiophyceae</taxon>
        <taxon>Coccolithales</taxon>
        <taxon>Calcidiscaceae</taxon>
        <taxon>Calcidiscus</taxon>
    </lineage>
</organism>
<evidence type="ECO:0008006" key="8">
    <source>
        <dbReference type="Google" id="ProtNLM"/>
    </source>
</evidence>
<dbReference type="InterPro" id="IPR006140">
    <property type="entry name" value="D-isomer_DH_NAD-bd"/>
</dbReference>
<evidence type="ECO:0000256" key="1">
    <source>
        <dbReference type="ARBA" id="ARBA00005854"/>
    </source>
</evidence>
<dbReference type="Pfam" id="PF00389">
    <property type="entry name" value="2-Hacid_dh"/>
    <property type="match status" value="1"/>
</dbReference>